<evidence type="ECO:0000313" key="2">
    <source>
        <dbReference type="Proteomes" id="UP000053660"/>
    </source>
</evidence>
<accession>A0A0B1SYR0</accession>
<sequence>MKNDGSALGETHVAARVIRANVCARSLLRGFWVRSAPSHMCAMLCRSAVLLLPILPLLALAQLPVCTRVQACAAHLDIFPLLEEDSSGWGSGMVPLYDEAIEPTLFDYSQTPEAADFELCQCSDNRTCDSDAENRILALDETMQLTFCDNIDDQLPLQCKGQRGIPRVIGVAHPSG</sequence>
<keyword evidence="2" id="KW-1185">Reference proteome</keyword>
<dbReference type="EMBL" id="KN553001">
    <property type="protein sequence ID" value="KHJ90448.1"/>
    <property type="molecule type" value="Genomic_DNA"/>
</dbReference>
<dbReference type="OrthoDB" id="5805988at2759"/>
<dbReference type="AlphaFoldDB" id="A0A0B1SYR0"/>
<protein>
    <submittedName>
        <fullName evidence="1">Uncharacterized protein</fullName>
    </submittedName>
</protein>
<name>A0A0B1SYR0_OESDE</name>
<evidence type="ECO:0000313" key="1">
    <source>
        <dbReference type="EMBL" id="KHJ90448.1"/>
    </source>
</evidence>
<proteinExistence type="predicted"/>
<reference evidence="1 2" key="1">
    <citation type="submission" date="2014-03" db="EMBL/GenBank/DDBJ databases">
        <title>Draft genome of the hookworm Oesophagostomum dentatum.</title>
        <authorList>
            <person name="Mitreva M."/>
        </authorList>
    </citation>
    <scope>NUCLEOTIDE SEQUENCE [LARGE SCALE GENOMIC DNA]</scope>
    <source>
        <strain evidence="1 2">OD-Hann</strain>
    </source>
</reference>
<gene>
    <name evidence="1" type="ORF">OESDEN_09709</name>
</gene>
<dbReference type="Proteomes" id="UP000053660">
    <property type="component" value="Unassembled WGS sequence"/>
</dbReference>
<organism evidence="1 2">
    <name type="scientific">Oesophagostomum dentatum</name>
    <name type="common">Nodular worm</name>
    <dbReference type="NCBI Taxonomy" id="61180"/>
    <lineage>
        <taxon>Eukaryota</taxon>
        <taxon>Metazoa</taxon>
        <taxon>Ecdysozoa</taxon>
        <taxon>Nematoda</taxon>
        <taxon>Chromadorea</taxon>
        <taxon>Rhabditida</taxon>
        <taxon>Rhabditina</taxon>
        <taxon>Rhabditomorpha</taxon>
        <taxon>Strongyloidea</taxon>
        <taxon>Strongylidae</taxon>
        <taxon>Oesophagostomum</taxon>
    </lineage>
</organism>